<dbReference type="AlphaFoldDB" id="A0A6M0H5V4"/>
<keyword evidence="3" id="KW-1185">Reference proteome</keyword>
<dbReference type="Proteomes" id="UP000481872">
    <property type="component" value="Unassembled WGS sequence"/>
</dbReference>
<evidence type="ECO:0000313" key="3">
    <source>
        <dbReference type="Proteomes" id="UP000481872"/>
    </source>
</evidence>
<dbReference type="EMBL" id="JAAGPU010000020">
    <property type="protein sequence ID" value="NEU05433.1"/>
    <property type="molecule type" value="Genomic_DNA"/>
</dbReference>
<reference evidence="2 3" key="1">
    <citation type="submission" date="2020-02" db="EMBL/GenBank/DDBJ databases">
        <title>Genome assembly of a novel Clostridium senegalense strain.</title>
        <authorList>
            <person name="Gupta T.B."/>
            <person name="Jauregui R."/>
            <person name="Maclean P."/>
            <person name="Nawarathana A."/>
            <person name="Brightwell G."/>
        </authorList>
    </citation>
    <scope>NUCLEOTIDE SEQUENCE [LARGE SCALE GENOMIC DNA]</scope>
    <source>
        <strain evidence="2 3">AGRFS4</strain>
    </source>
</reference>
<accession>A0A6M0H5V4</accession>
<dbReference type="Pfam" id="PF26351">
    <property type="entry name" value="DUF8091"/>
    <property type="match status" value="1"/>
</dbReference>
<name>A0A6M0H5V4_9CLOT</name>
<protein>
    <recommendedName>
        <fullName evidence="1">DUF8091 domain-containing protein</fullName>
    </recommendedName>
</protein>
<feature type="domain" description="DUF8091" evidence="1">
    <location>
        <begin position="10"/>
        <end position="162"/>
    </location>
</feature>
<comment type="caution">
    <text evidence="2">The sequence shown here is derived from an EMBL/GenBank/DDBJ whole genome shotgun (WGS) entry which is preliminary data.</text>
</comment>
<dbReference type="RefSeq" id="WP_061995732.1">
    <property type="nucleotide sequence ID" value="NZ_JAAGPU010000020.1"/>
</dbReference>
<evidence type="ECO:0000313" key="2">
    <source>
        <dbReference type="EMBL" id="NEU05433.1"/>
    </source>
</evidence>
<evidence type="ECO:0000259" key="1">
    <source>
        <dbReference type="Pfam" id="PF26351"/>
    </source>
</evidence>
<proteinExistence type="predicted"/>
<dbReference type="InterPro" id="IPR058404">
    <property type="entry name" value="DUF8091"/>
</dbReference>
<gene>
    <name evidence="2" type="ORF">G3M99_11310</name>
</gene>
<organism evidence="2 3">
    <name type="scientific">Clostridium senegalense</name>
    <dbReference type="NCBI Taxonomy" id="1465809"/>
    <lineage>
        <taxon>Bacteria</taxon>
        <taxon>Bacillati</taxon>
        <taxon>Bacillota</taxon>
        <taxon>Clostridia</taxon>
        <taxon>Eubacteriales</taxon>
        <taxon>Clostridiaceae</taxon>
        <taxon>Clostridium</taxon>
    </lineage>
</organism>
<sequence>MKTIGQMKEKTIHRQLKEMYSEEAGEIEVTYLDYIVDVVKDHIIYEIQSKNFYNIKEKIKKLCVENKVVLVHPIAVENTIITLNKKGEVIRRRKSPRKGRVENIFDELVSAPEFINEKNLTIQILLISKEEFRIDDGKGSWRRKGISKLDNNLVGIFETINLNGPYDYLRFLSKKSVNFTNKQLASELNISIGIARKITYTLKKASILDGSEKIGREILYKINKF</sequence>